<proteinExistence type="predicted"/>
<gene>
    <name evidence="1" type="ORF">AWB80_04185</name>
</gene>
<protein>
    <submittedName>
        <fullName evidence="1">Uncharacterized protein</fullName>
    </submittedName>
</protein>
<keyword evidence="2" id="KW-1185">Reference proteome</keyword>
<dbReference type="Proteomes" id="UP000054911">
    <property type="component" value="Unassembled WGS sequence"/>
</dbReference>
<dbReference type="EMBL" id="FCOE02000013">
    <property type="protein sequence ID" value="SAK73894.1"/>
    <property type="molecule type" value="Genomic_DNA"/>
</dbReference>
<dbReference type="AlphaFoldDB" id="A0A158BUW2"/>
<reference evidence="1" key="1">
    <citation type="submission" date="2016-01" db="EMBL/GenBank/DDBJ databases">
        <authorList>
            <person name="Peeters C."/>
        </authorList>
    </citation>
    <scope>NUCLEOTIDE SEQUENCE [LARGE SCALE GENOMIC DNA]</scope>
    <source>
        <strain evidence="1">LMG 29323</strain>
    </source>
</reference>
<evidence type="ECO:0000313" key="1">
    <source>
        <dbReference type="EMBL" id="SAK73894.1"/>
    </source>
</evidence>
<comment type="caution">
    <text evidence="1">The sequence shown here is derived from an EMBL/GenBank/DDBJ whole genome shotgun (WGS) entry which is preliminary data.</text>
</comment>
<dbReference type="RefSeq" id="WP_061176572.1">
    <property type="nucleotide sequence ID" value="NZ_FCOE02000013.1"/>
</dbReference>
<name>A0A158BUW2_9BURK</name>
<accession>A0A158BUW2</accession>
<evidence type="ECO:0000313" key="2">
    <source>
        <dbReference type="Proteomes" id="UP000054911"/>
    </source>
</evidence>
<dbReference type="OrthoDB" id="9012348at2"/>
<sequence length="101" mass="11316">MRNGQGNADLLTELIKTLYLTCFVCEQNRHDSPLATYLAAEAVFVGYCRDRCGEPEAILCTHDTQLASTPLHRVEAAKVRLDRLLKEGRFAELNAIRPVRG</sequence>
<organism evidence="1 2">
    <name type="scientific">Caballeronia pedi</name>
    <dbReference type="NCBI Taxonomy" id="1777141"/>
    <lineage>
        <taxon>Bacteria</taxon>
        <taxon>Pseudomonadati</taxon>
        <taxon>Pseudomonadota</taxon>
        <taxon>Betaproteobacteria</taxon>
        <taxon>Burkholderiales</taxon>
        <taxon>Burkholderiaceae</taxon>
        <taxon>Caballeronia</taxon>
    </lineage>
</organism>